<name>A0A562UTY1_9SPHN</name>
<evidence type="ECO:0000313" key="3">
    <source>
        <dbReference type="EMBL" id="TWJ09090.1"/>
    </source>
</evidence>
<accession>A0A562UTY1</accession>
<dbReference type="InterPro" id="IPR029064">
    <property type="entry name" value="Ribosomal_eL30-like_sf"/>
</dbReference>
<dbReference type="PANTHER" id="PTHR34215:SF1">
    <property type="entry name" value="YLXR DOMAIN-CONTAINING PROTEIN"/>
    <property type="match status" value="1"/>
</dbReference>
<dbReference type="SUPFAM" id="SSF64376">
    <property type="entry name" value="YlxR-like"/>
    <property type="match status" value="1"/>
</dbReference>
<keyword evidence="4" id="KW-1185">Reference proteome</keyword>
<evidence type="ECO:0000256" key="1">
    <source>
        <dbReference type="SAM" id="MobiDB-lite"/>
    </source>
</evidence>
<dbReference type="Pfam" id="PF04296">
    <property type="entry name" value="YlxR"/>
    <property type="match status" value="1"/>
</dbReference>
<dbReference type="InterPro" id="IPR035931">
    <property type="entry name" value="YlxR-like_sf"/>
</dbReference>
<dbReference type="SUPFAM" id="SSF55315">
    <property type="entry name" value="L30e-like"/>
    <property type="match status" value="1"/>
</dbReference>
<protein>
    <recommendedName>
        <fullName evidence="2">YlxR domain-containing protein</fullName>
    </recommendedName>
</protein>
<gene>
    <name evidence="3" type="ORF">JN10_0713</name>
</gene>
<evidence type="ECO:0000313" key="4">
    <source>
        <dbReference type="Proteomes" id="UP000320547"/>
    </source>
</evidence>
<dbReference type="Gene3D" id="3.30.1230.10">
    <property type="entry name" value="YlxR-like"/>
    <property type="match status" value="1"/>
</dbReference>
<sequence>MRTPPNERVSSDIVDKPRHRKTASGEACASKSAPERKCILTGKHASRDSLLRLAISPDGLVLPDPHAKAPGRGAWIGVTRAELESALAKGQLKGALGRAFKGAKLEIPADLPAMAEQALTKLLLDRLGLELRAGHLVLGTSRIEEQARTRRTELLLHASDASEDGRKKLDQAWRVGRDAEGSGERGIVLPLDRAALSVALGRDNVVHLALNNGAAARRIEGALVRLLQYLGGQSPSETDGDQTSSGHLDEELNV</sequence>
<dbReference type="InterPro" id="IPR037465">
    <property type="entry name" value="YlxR"/>
</dbReference>
<feature type="compositionally biased region" description="Polar residues" evidence="1">
    <location>
        <begin position="233"/>
        <end position="246"/>
    </location>
</feature>
<feature type="region of interest" description="Disordered" evidence="1">
    <location>
        <begin position="1"/>
        <end position="29"/>
    </location>
</feature>
<proteinExistence type="predicted"/>
<dbReference type="Gene3D" id="3.30.1330.30">
    <property type="match status" value="1"/>
</dbReference>
<reference evidence="3 4" key="1">
    <citation type="submission" date="2019-07" db="EMBL/GenBank/DDBJ databases">
        <title>Genomic Encyclopedia of Archaeal and Bacterial Type Strains, Phase II (KMG-II): from individual species to whole genera.</title>
        <authorList>
            <person name="Goeker M."/>
        </authorList>
    </citation>
    <scope>NUCLEOTIDE SEQUENCE [LARGE SCALE GENOMIC DNA]</scope>
    <source>
        <strain evidence="3 4">ATCC BAA-2084</strain>
    </source>
</reference>
<dbReference type="PANTHER" id="PTHR34215">
    <property type="entry name" value="BLL0784 PROTEIN"/>
    <property type="match status" value="1"/>
</dbReference>
<dbReference type="EMBL" id="VLLK01000001">
    <property type="protein sequence ID" value="TWJ09090.1"/>
    <property type="molecule type" value="Genomic_DNA"/>
</dbReference>
<feature type="domain" description="YlxR" evidence="2">
    <location>
        <begin position="36"/>
        <end position="100"/>
    </location>
</feature>
<comment type="caution">
    <text evidence="3">The sequence shown here is derived from an EMBL/GenBank/DDBJ whole genome shotgun (WGS) entry which is preliminary data.</text>
</comment>
<dbReference type="Proteomes" id="UP000320547">
    <property type="component" value="Unassembled WGS sequence"/>
</dbReference>
<dbReference type="STRING" id="476157.GCA_001663155_00031"/>
<feature type="region of interest" description="Disordered" evidence="1">
    <location>
        <begin position="233"/>
        <end position="254"/>
    </location>
</feature>
<dbReference type="InterPro" id="IPR007393">
    <property type="entry name" value="YlxR_dom"/>
</dbReference>
<dbReference type="RefSeq" id="WP_067596401.1">
    <property type="nucleotide sequence ID" value="NZ_CP015963.1"/>
</dbReference>
<dbReference type="AlphaFoldDB" id="A0A562UTY1"/>
<dbReference type="OrthoDB" id="9799836at2"/>
<evidence type="ECO:0000259" key="2">
    <source>
        <dbReference type="Pfam" id="PF04296"/>
    </source>
</evidence>
<organism evidence="3 4">
    <name type="scientific">Altererythrobacter ishigakiensis</name>
    <dbReference type="NCBI Taxonomy" id="476157"/>
    <lineage>
        <taxon>Bacteria</taxon>
        <taxon>Pseudomonadati</taxon>
        <taxon>Pseudomonadota</taxon>
        <taxon>Alphaproteobacteria</taxon>
        <taxon>Sphingomonadales</taxon>
        <taxon>Erythrobacteraceae</taxon>
        <taxon>Altererythrobacter</taxon>
    </lineage>
</organism>